<evidence type="ECO:0000313" key="2">
    <source>
        <dbReference type="Proteomes" id="UP000006514"/>
    </source>
</evidence>
<protein>
    <submittedName>
        <fullName evidence="1">Uncharacterized protein</fullName>
    </submittedName>
</protein>
<evidence type="ECO:0000313" key="1">
    <source>
        <dbReference type="EMBL" id="EJD32404.1"/>
    </source>
</evidence>
<keyword evidence="2" id="KW-1185">Reference proteome</keyword>
<dbReference type="Proteomes" id="UP000006514">
    <property type="component" value="Unassembled WGS sequence"/>
</dbReference>
<dbReference type="KEGG" id="adl:AURDEDRAFT_178528"/>
<reference evidence="2" key="1">
    <citation type="journal article" date="2012" name="Science">
        <title>The Paleozoic origin of enzymatic lignin decomposition reconstructed from 31 fungal genomes.</title>
        <authorList>
            <person name="Floudas D."/>
            <person name="Binder M."/>
            <person name="Riley R."/>
            <person name="Barry K."/>
            <person name="Blanchette R.A."/>
            <person name="Henrissat B."/>
            <person name="Martinez A.T."/>
            <person name="Otillar R."/>
            <person name="Spatafora J.W."/>
            <person name="Yadav J.S."/>
            <person name="Aerts A."/>
            <person name="Benoit I."/>
            <person name="Boyd A."/>
            <person name="Carlson A."/>
            <person name="Copeland A."/>
            <person name="Coutinho P.M."/>
            <person name="de Vries R.P."/>
            <person name="Ferreira P."/>
            <person name="Findley K."/>
            <person name="Foster B."/>
            <person name="Gaskell J."/>
            <person name="Glotzer D."/>
            <person name="Gorecki P."/>
            <person name="Heitman J."/>
            <person name="Hesse C."/>
            <person name="Hori C."/>
            <person name="Igarashi K."/>
            <person name="Jurgens J.A."/>
            <person name="Kallen N."/>
            <person name="Kersten P."/>
            <person name="Kohler A."/>
            <person name="Kuees U."/>
            <person name="Kumar T.K.A."/>
            <person name="Kuo A."/>
            <person name="LaButti K."/>
            <person name="Larrondo L.F."/>
            <person name="Lindquist E."/>
            <person name="Ling A."/>
            <person name="Lombard V."/>
            <person name="Lucas S."/>
            <person name="Lundell T."/>
            <person name="Martin R."/>
            <person name="McLaughlin D.J."/>
            <person name="Morgenstern I."/>
            <person name="Morin E."/>
            <person name="Murat C."/>
            <person name="Nagy L.G."/>
            <person name="Nolan M."/>
            <person name="Ohm R.A."/>
            <person name="Patyshakuliyeva A."/>
            <person name="Rokas A."/>
            <person name="Ruiz-Duenas F.J."/>
            <person name="Sabat G."/>
            <person name="Salamov A."/>
            <person name="Samejima M."/>
            <person name="Schmutz J."/>
            <person name="Slot J.C."/>
            <person name="St John F."/>
            <person name="Stenlid J."/>
            <person name="Sun H."/>
            <person name="Sun S."/>
            <person name="Syed K."/>
            <person name="Tsang A."/>
            <person name="Wiebenga A."/>
            <person name="Young D."/>
            <person name="Pisabarro A."/>
            <person name="Eastwood D.C."/>
            <person name="Martin F."/>
            <person name="Cullen D."/>
            <person name="Grigoriev I.V."/>
            <person name="Hibbett D.S."/>
        </authorList>
    </citation>
    <scope>NUCLEOTIDE SEQUENCE [LARGE SCALE GENOMIC DNA]</scope>
    <source>
        <strain evidence="2">TFB10046</strain>
    </source>
</reference>
<gene>
    <name evidence="1" type="ORF">AURDEDRAFT_178528</name>
</gene>
<accession>J0CQC0</accession>
<dbReference type="AlphaFoldDB" id="J0CQC0"/>
<dbReference type="InParanoid" id="J0CQC0"/>
<sequence>MSKAWELRLQSADTPFAAFHRAFARAWVDYLPQAQSQLPHLRLFCCSELKIAILSYMVWVKISHSPVQDICVMVARTDDSRIIPELFDNASGLVLSAARRYVSGLGPIERAEAESRAERTYTYYSKRVRTPATDKECAPSKSTKPTVESLLKFDYFVCCNVTTETATRDAFNHLWNCIIEDKLQVQIYRDRVESLTIVNI</sequence>
<name>J0CQC0_AURST</name>
<dbReference type="EMBL" id="JH689006">
    <property type="protein sequence ID" value="EJD32404.1"/>
    <property type="molecule type" value="Genomic_DNA"/>
</dbReference>
<organism evidence="1 2">
    <name type="scientific">Auricularia subglabra (strain TFB-10046 / SS5)</name>
    <name type="common">White-rot fungus</name>
    <name type="synonym">Auricularia delicata (strain TFB10046)</name>
    <dbReference type="NCBI Taxonomy" id="717982"/>
    <lineage>
        <taxon>Eukaryota</taxon>
        <taxon>Fungi</taxon>
        <taxon>Dikarya</taxon>
        <taxon>Basidiomycota</taxon>
        <taxon>Agaricomycotina</taxon>
        <taxon>Agaricomycetes</taxon>
        <taxon>Auriculariales</taxon>
        <taxon>Auriculariaceae</taxon>
        <taxon>Auricularia</taxon>
    </lineage>
</organism>
<proteinExistence type="predicted"/>